<dbReference type="Pfam" id="PF00856">
    <property type="entry name" value="SET"/>
    <property type="match status" value="1"/>
</dbReference>
<keyword evidence="6" id="KW-1185">Reference proteome</keyword>
<dbReference type="SUPFAM" id="SSF82199">
    <property type="entry name" value="SET domain"/>
    <property type="match status" value="1"/>
</dbReference>
<organism evidence="5 6">
    <name type="scientific">Apiospora rasikravindrae</name>
    <dbReference type="NCBI Taxonomy" id="990691"/>
    <lineage>
        <taxon>Eukaryota</taxon>
        <taxon>Fungi</taxon>
        <taxon>Dikarya</taxon>
        <taxon>Ascomycota</taxon>
        <taxon>Pezizomycotina</taxon>
        <taxon>Sordariomycetes</taxon>
        <taxon>Xylariomycetidae</taxon>
        <taxon>Amphisphaeriales</taxon>
        <taxon>Apiosporaceae</taxon>
        <taxon>Apiospora</taxon>
    </lineage>
</organism>
<dbReference type="InterPro" id="IPR001214">
    <property type="entry name" value="SET_dom"/>
</dbReference>
<dbReference type="PANTHER" id="PTHR45747:SF4">
    <property type="entry name" value="HISTONE-LYSINE N-METHYLTRANSFERASE E(Z)"/>
    <property type="match status" value="1"/>
</dbReference>
<evidence type="ECO:0000313" key="5">
    <source>
        <dbReference type="EMBL" id="KAK8040168.1"/>
    </source>
</evidence>
<keyword evidence="1" id="KW-0805">Transcription regulation</keyword>
<accession>A0ABR1T0S4</accession>
<name>A0ABR1T0S4_9PEZI</name>
<feature type="region of interest" description="Disordered" evidence="3">
    <location>
        <begin position="44"/>
        <end position="144"/>
    </location>
</feature>
<proteinExistence type="predicted"/>
<keyword evidence="2" id="KW-0804">Transcription</keyword>
<feature type="compositionally biased region" description="Pro residues" evidence="3">
    <location>
        <begin position="79"/>
        <end position="97"/>
    </location>
</feature>
<evidence type="ECO:0000256" key="2">
    <source>
        <dbReference type="ARBA" id="ARBA00023163"/>
    </source>
</evidence>
<evidence type="ECO:0000256" key="1">
    <source>
        <dbReference type="ARBA" id="ARBA00023015"/>
    </source>
</evidence>
<comment type="caution">
    <text evidence="5">The sequence shown here is derived from an EMBL/GenBank/DDBJ whole genome shotgun (WGS) entry which is preliminary data.</text>
</comment>
<dbReference type="InterPro" id="IPR046341">
    <property type="entry name" value="SET_dom_sf"/>
</dbReference>
<feature type="domain" description="SET" evidence="4">
    <location>
        <begin position="192"/>
        <end position="306"/>
    </location>
</feature>
<evidence type="ECO:0000256" key="3">
    <source>
        <dbReference type="SAM" id="MobiDB-lite"/>
    </source>
</evidence>
<evidence type="ECO:0000313" key="6">
    <source>
        <dbReference type="Proteomes" id="UP001444661"/>
    </source>
</evidence>
<reference evidence="5 6" key="1">
    <citation type="submission" date="2023-01" db="EMBL/GenBank/DDBJ databases">
        <title>Analysis of 21 Apiospora genomes using comparative genomics revels a genus with tremendous synthesis potential of carbohydrate active enzymes and secondary metabolites.</title>
        <authorList>
            <person name="Sorensen T."/>
        </authorList>
    </citation>
    <scope>NUCLEOTIDE SEQUENCE [LARGE SCALE GENOMIC DNA]</scope>
    <source>
        <strain evidence="5 6">CBS 33761</strain>
    </source>
</reference>
<dbReference type="Proteomes" id="UP001444661">
    <property type="component" value="Unassembled WGS sequence"/>
</dbReference>
<gene>
    <name evidence="5" type="ORF">PG993_008579</name>
</gene>
<feature type="compositionally biased region" description="Basic and acidic residues" evidence="3">
    <location>
        <begin position="101"/>
        <end position="130"/>
    </location>
</feature>
<evidence type="ECO:0000259" key="4">
    <source>
        <dbReference type="PROSITE" id="PS50280"/>
    </source>
</evidence>
<dbReference type="EMBL" id="JAQQWK010000006">
    <property type="protein sequence ID" value="KAK8040168.1"/>
    <property type="molecule type" value="Genomic_DNA"/>
</dbReference>
<dbReference type="SMART" id="SM00317">
    <property type="entry name" value="SET"/>
    <property type="match status" value="1"/>
</dbReference>
<dbReference type="InterPro" id="IPR045318">
    <property type="entry name" value="EZH1/2-like"/>
</dbReference>
<sequence length="331" mass="37058">MGGLRFPNDLGFDQLIQEVDYGRTPILPGHPVGERRSFRYRSASGRLRNVGHNKKDRPRLVQEHVIAKDRWPKSRLYKAPPPPPSPLPPPPPGPPLRRSPRLAEKAAARRATRKAERRLERAAERARAETEAANPPSPPQPLKSETELNIATILGFDVDDHVCEVCKKFGGQCKGDACYAEFLRGPVRRFNRAVEVCEAGDMGLGLFLKPDLAQPIRKGEMLDQYVGELMPADGPGSQIDDYTYVFDLGGVAQIDSREKGNYTRFANHHCKPNVLATQAMIGRRQTILFRADRDLHPGEELFIHYGRGYFMGGGIRCRCNAKSVPHLPTRK</sequence>
<feature type="compositionally biased region" description="Basic and acidic residues" evidence="3">
    <location>
        <begin position="58"/>
        <end position="72"/>
    </location>
</feature>
<dbReference type="Gene3D" id="2.170.270.10">
    <property type="entry name" value="SET domain"/>
    <property type="match status" value="1"/>
</dbReference>
<protein>
    <recommendedName>
        <fullName evidence="4">SET domain-containing protein</fullName>
    </recommendedName>
</protein>
<dbReference type="PROSITE" id="PS50280">
    <property type="entry name" value="SET"/>
    <property type="match status" value="1"/>
</dbReference>
<dbReference type="PANTHER" id="PTHR45747">
    <property type="entry name" value="HISTONE-LYSINE N-METHYLTRANSFERASE E(Z)"/>
    <property type="match status" value="1"/>
</dbReference>